<accession>A0A9W4XL43</accession>
<protein>
    <submittedName>
        <fullName evidence="1">Uncharacterized protein</fullName>
    </submittedName>
</protein>
<keyword evidence="2" id="KW-1185">Reference proteome</keyword>
<name>A0A9W4XL43_9PLEO</name>
<organism evidence="1 2">
    <name type="scientific">Periconia digitata</name>
    <dbReference type="NCBI Taxonomy" id="1303443"/>
    <lineage>
        <taxon>Eukaryota</taxon>
        <taxon>Fungi</taxon>
        <taxon>Dikarya</taxon>
        <taxon>Ascomycota</taxon>
        <taxon>Pezizomycotina</taxon>
        <taxon>Dothideomycetes</taxon>
        <taxon>Pleosporomycetidae</taxon>
        <taxon>Pleosporales</taxon>
        <taxon>Massarineae</taxon>
        <taxon>Periconiaceae</taxon>
        <taxon>Periconia</taxon>
    </lineage>
</organism>
<gene>
    <name evidence="1" type="ORF">PDIGIT_LOCUS5535</name>
</gene>
<evidence type="ECO:0000313" key="2">
    <source>
        <dbReference type="Proteomes" id="UP001152607"/>
    </source>
</evidence>
<dbReference type="EMBL" id="CAOQHR010000003">
    <property type="protein sequence ID" value="CAI6332510.1"/>
    <property type="molecule type" value="Genomic_DNA"/>
</dbReference>
<evidence type="ECO:0000313" key="1">
    <source>
        <dbReference type="EMBL" id="CAI6332510.1"/>
    </source>
</evidence>
<dbReference type="Proteomes" id="UP001152607">
    <property type="component" value="Unassembled WGS sequence"/>
</dbReference>
<dbReference type="AlphaFoldDB" id="A0A9W4XL43"/>
<comment type="caution">
    <text evidence="1">The sequence shown here is derived from an EMBL/GenBank/DDBJ whole genome shotgun (WGS) entry which is preliminary data.</text>
</comment>
<sequence>MHAYICISSKTCGAPPLLNRKRKKKKENQFTSLYARATIVSISINHLPFIHLEPAKRVSTQQRPFALTNHLVQSLPYSSLVRRKQLHHLHITTTPQNSILSCSECRAVQSTAYGVRFSSYSVRFCSSRGLGSPTNGVFFVPFAERATRNPASHHHTIAQSPVTSAAHEAKHVSPTPALSAVCC</sequence>
<proteinExistence type="predicted"/>
<reference evidence="1" key="1">
    <citation type="submission" date="2023-01" db="EMBL/GenBank/DDBJ databases">
        <authorList>
            <person name="Van Ghelder C."/>
            <person name="Rancurel C."/>
        </authorList>
    </citation>
    <scope>NUCLEOTIDE SEQUENCE</scope>
    <source>
        <strain evidence="1">CNCM I-4278</strain>
    </source>
</reference>